<dbReference type="AlphaFoldDB" id="A0A1G8MP03"/>
<keyword evidence="2" id="KW-0812">Transmembrane</keyword>
<feature type="compositionally biased region" description="Acidic residues" evidence="1">
    <location>
        <begin position="207"/>
        <end position="222"/>
    </location>
</feature>
<evidence type="ECO:0000313" key="4">
    <source>
        <dbReference type="Proteomes" id="UP000183263"/>
    </source>
</evidence>
<feature type="region of interest" description="Disordered" evidence="1">
    <location>
        <begin position="200"/>
        <end position="251"/>
    </location>
</feature>
<dbReference type="RefSeq" id="WP_072738643.1">
    <property type="nucleotide sequence ID" value="NZ_CP048813.1"/>
</dbReference>
<accession>A0A1G8MP03</accession>
<evidence type="ECO:0000313" key="3">
    <source>
        <dbReference type="EMBL" id="SDI69586.1"/>
    </source>
</evidence>
<reference evidence="3 4" key="1">
    <citation type="submission" date="2016-10" db="EMBL/GenBank/DDBJ databases">
        <authorList>
            <person name="de Groot N.N."/>
        </authorList>
    </citation>
    <scope>NUCLEOTIDE SEQUENCE [LARGE SCALE GENOMIC DNA]</scope>
    <source>
        <strain evidence="3 4">DSM 44892</strain>
    </source>
</reference>
<dbReference type="Pfam" id="PF11361">
    <property type="entry name" value="DUF3159"/>
    <property type="match status" value="1"/>
</dbReference>
<feature type="transmembrane region" description="Helical" evidence="2">
    <location>
        <begin position="65"/>
        <end position="83"/>
    </location>
</feature>
<protein>
    <recommendedName>
        <fullName evidence="5">DUF3159 domain-containing protein</fullName>
    </recommendedName>
</protein>
<feature type="compositionally biased region" description="Polar residues" evidence="1">
    <location>
        <begin position="242"/>
        <end position="251"/>
    </location>
</feature>
<feature type="transmembrane region" description="Helical" evidence="2">
    <location>
        <begin position="38"/>
        <end position="58"/>
    </location>
</feature>
<proteinExistence type="predicted"/>
<dbReference type="Proteomes" id="UP000183263">
    <property type="component" value="Unassembled WGS sequence"/>
</dbReference>
<sequence length="251" mass="27190">MTETKQQSILEQLGGFSGLVYSTVPILVFVPVNAISNLTVAIWAALGVALAILLLRLWRHEPIQPAISGFFGVGISAFIAYRTGDAKGYFLFGIFTSLAYGAVFLISILVRWPLVGVIWGYLNGSGSLWRKHRGALRAYDIATGAWMLVFAARYLVQSQLYDADSTGWLAVARIAMGWPLAGLALLVTIWAVRRADRLVEPGPREDDQGDAPDSDAPDGEAPDIDRVELDQVEAGEIAPRSDSGSQADRTP</sequence>
<name>A0A1G8MP03_9NOCA</name>
<feature type="transmembrane region" description="Helical" evidence="2">
    <location>
        <begin position="12"/>
        <end position="32"/>
    </location>
</feature>
<dbReference type="InterPro" id="IPR016566">
    <property type="entry name" value="UCP010219"/>
</dbReference>
<feature type="transmembrane region" description="Helical" evidence="2">
    <location>
        <begin position="89"/>
        <end position="122"/>
    </location>
</feature>
<gene>
    <name evidence="3" type="ORF">SAMN05444695_11023</name>
</gene>
<feature type="transmembrane region" description="Helical" evidence="2">
    <location>
        <begin position="134"/>
        <end position="156"/>
    </location>
</feature>
<keyword evidence="4" id="KW-1185">Reference proteome</keyword>
<evidence type="ECO:0008006" key="5">
    <source>
        <dbReference type="Google" id="ProtNLM"/>
    </source>
</evidence>
<evidence type="ECO:0000256" key="2">
    <source>
        <dbReference type="SAM" id="Phobius"/>
    </source>
</evidence>
<keyword evidence="2" id="KW-0472">Membrane</keyword>
<evidence type="ECO:0000256" key="1">
    <source>
        <dbReference type="SAM" id="MobiDB-lite"/>
    </source>
</evidence>
<organism evidence="3 4">
    <name type="scientific">Rhodococcus triatomae</name>
    <dbReference type="NCBI Taxonomy" id="300028"/>
    <lineage>
        <taxon>Bacteria</taxon>
        <taxon>Bacillati</taxon>
        <taxon>Actinomycetota</taxon>
        <taxon>Actinomycetes</taxon>
        <taxon>Mycobacteriales</taxon>
        <taxon>Nocardiaceae</taxon>
        <taxon>Rhodococcus</taxon>
    </lineage>
</organism>
<feature type="transmembrane region" description="Helical" evidence="2">
    <location>
        <begin position="168"/>
        <end position="192"/>
    </location>
</feature>
<dbReference type="OrthoDB" id="5244221at2"/>
<dbReference type="EMBL" id="FNDN01000010">
    <property type="protein sequence ID" value="SDI69586.1"/>
    <property type="molecule type" value="Genomic_DNA"/>
</dbReference>
<keyword evidence="2" id="KW-1133">Transmembrane helix</keyword>